<dbReference type="Pfam" id="PF20979">
    <property type="entry name" value="Arginosuc_syn_C"/>
    <property type="match status" value="1"/>
</dbReference>
<evidence type="ECO:0000256" key="1">
    <source>
        <dbReference type="ARBA" id="ARBA00004967"/>
    </source>
</evidence>
<dbReference type="GeneID" id="24412617"/>
<evidence type="ECO:0000259" key="8">
    <source>
        <dbReference type="Pfam" id="PF20979"/>
    </source>
</evidence>
<organism evidence="10">
    <name type="scientific">Colletotrichum graminicola (strain M1.001 / M2 / FGSC 10212)</name>
    <name type="common">Maize anthracnose fungus</name>
    <name type="synonym">Glomerella graminicola</name>
    <dbReference type="NCBI Taxonomy" id="645133"/>
    <lineage>
        <taxon>Eukaryota</taxon>
        <taxon>Fungi</taxon>
        <taxon>Dikarya</taxon>
        <taxon>Ascomycota</taxon>
        <taxon>Pezizomycotina</taxon>
        <taxon>Sordariomycetes</taxon>
        <taxon>Hypocreomycetidae</taxon>
        <taxon>Glomerellales</taxon>
        <taxon>Glomerellaceae</taxon>
        <taxon>Colletotrichum</taxon>
        <taxon>Colletotrichum graminicola species complex</taxon>
    </lineage>
</organism>
<dbReference type="STRING" id="645133.E3QMM0"/>
<dbReference type="GO" id="GO:0006526">
    <property type="term" value="P:L-arginine biosynthetic process"/>
    <property type="evidence" value="ECO:0007669"/>
    <property type="project" value="UniProtKB-UniPathway"/>
</dbReference>
<dbReference type="OrthoDB" id="1688907at2759"/>
<dbReference type="HOGENOM" id="CLU_2085366_0_0_1"/>
<keyword evidence="4" id="KW-0436">Ligase</keyword>
<dbReference type="GO" id="GO:0000053">
    <property type="term" value="P:argininosuccinate metabolic process"/>
    <property type="evidence" value="ECO:0007669"/>
    <property type="project" value="TreeGrafter"/>
</dbReference>
<evidence type="ECO:0000256" key="6">
    <source>
        <dbReference type="ARBA" id="ARBA00022741"/>
    </source>
</evidence>
<sequence>MTILRAAYIAIKGLTLDGCLRAACDTLSKQWSQLLYNERVNGEVRLQLYKGQAHVLGRRSPEKLYSEEDASMDSLTTFDLADGTGFIAIESIRLKKYGQQLAEAGYKF</sequence>
<gene>
    <name evidence="9" type="ORF">GLRG_07252</name>
</gene>
<evidence type="ECO:0000313" key="9">
    <source>
        <dbReference type="EMBL" id="EFQ32108.1"/>
    </source>
</evidence>
<keyword evidence="10" id="KW-1185">Reference proteome</keyword>
<evidence type="ECO:0000256" key="5">
    <source>
        <dbReference type="ARBA" id="ARBA00022605"/>
    </source>
</evidence>
<name>E3QMM0_COLGM</name>
<evidence type="ECO:0000256" key="7">
    <source>
        <dbReference type="ARBA" id="ARBA00022840"/>
    </source>
</evidence>
<proteinExistence type="predicted"/>
<dbReference type="InterPro" id="IPR048268">
    <property type="entry name" value="Arginosuc_syn_C"/>
</dbReference>
<keyword evidence="7" id="KW-0067">ATP-binding</keyword>
<comment type="pathway">
    <text evidence="1">Amino-acid biosynthesis; L-arginine biosynthesis; L-arginine from L-ornithine and carbamoyl phosphate: step 2/3.</text>
</comment>
<protein>
    <recommendedName>
        <fullName evidence="2">argininosuccinate synthase</fullName>
        <ecNumber evidence="2">6.3.4.5</ecNumber>
    </recommendedName>
</protein>
<dbReference type="Proteomes" id="UP000008782">
    <property type="component" value="Unassembled WGS sequence"/>
</dbReference>
<evidence type="ECO:0000256" key="3">
    <source>
        <dbReference type="ARBA" id="ARBA00022571"/>
    </source>
</evidence>
<feature type="domain" description="Arginosuccinate synthase C-terminal" evidence="8">
    <location>
        <begin position="37"/>
        <end position="97"/>
    </location>
</feature>
<dbReference type="GO" id="GO:0004055">
    <property type="term" value="F:argininosuccinate synthase activity"/>
    <property type="evidence" value="ECO:0007669"/>
    <property type="project" value="UniProtKB-EC"/>
</dbReference>
<dbReference type="GO" id="GO:0000050">
    <property type="term" value="P:urea cycle"/>
    <property type="evidence" value="ECO:0007669"/>
    <property type="project" value="TreeGrafter"/>
</dbReference>
<keyword evidence="3" id="KW-0055">Arginine biosynthesis</keyword>
<dbReference type="SUPFAM" id="SSF69864">
    <property type="entry name" value="Argininosuccinate synthetase, C-terminal domain"/>
    <property type="match status" value="1"/>
</dbReference>
<dbReference type="EMBL" id="GG697359">
    <property type="protein sequence ID" value="EFQ32108.1"/>
    <property type="molecule type" value="Genomic_DNA"/>
</dbReference>
<dbReference type="PANTHER" id="PTHR11587">
    <property type="entry name" value="ARGININOSUCCINATE SYNTHASE"/>
    <property type="match status" value="1"/>
</dbReference>
<dbReference type="VEuPathDB" id="FungiDB:GLRG_07252"/>
<evidence type="ECO:0000313" key="10">
    <source>
        <dbReference type="Proteomes" id="UP000008782"/>
    </source>
</evidence>
<dbReference type="EC" id="6.3.4.5" evidence="2"/>
<dbReference type="Gene3D" id="3.90.1260.10">
    <property type="entry name" value="Argininosuccinate synthetase, chain A, domain 2"/>
    <property type="match status" value="1"/>
</dbReference>
<dbReference type="RefSeq" id="XP_008096128.1">
    <property type="nucleotide sequence ID" value="XM_008097937.1"/>
</dbReference>
<dbReference type="PANTHER" id="PTHR11587:SF2">
    <property type="entry name" value="ARGININOSUCCINATE SYNTHASE"/>
    <property type="match status" value="1"/>
</dbReference>
<dbReference type="GO" id="GO:0005524">
    <property type="term" value="F:ATP binding"/>
    <property type="evidence" value="ECO:0007669"/>
    <property type="project" value="UniProtKB-KW"/>
</dbReference>
<dbReference type="UniPathway" id="UPA00068">
    <property type="reaction ID" value="UER00113"/>
</dbReference>
<dbReference type="InterPro" id="IPR001518">
    <property type="entry name" value="Arginosuc_synth"/>
</dbReference>
<dbReference type="AlphaFoldDB" id="E3QMM0"/>
<evidence type="ECO:0000256" key="2">
    <source>
        <dbReference type="ARBA" id="ARBA00012286"/>
    </source>
</evidence>
<dbReference type="InterPro" id="IPR024074">
    <property type="entry name" value="AS_cat/multimer_dom_body"/>
</dbReference>
<keyword evidence="6" id="KW-0547">Nucleotide-binding</keyword>
<dbReference type="GO" id="GO:0005737">
    <property type="term" value="C:cytoplasm"/>
    <property type="evidence" value="ECO:0007669"/>
    <property type="project" value="TreeGrafter"/>
</dbReference>
<keyword evidence="5" id="KW-0028">Amino-acid biosynthesis</keyword>
<reference evidence="10" key="1">
    <citation type="journal article" date="2012" name="Nat. Genet.">
        <title>Lifestyle transitions in plant pathogenic Colletotrichum fungi deciphered by genome and transcriptome analyses.</title>
        <authorList>
            <person name="O'Connell R.J."/>
            <person name="Thon M.R."/>
            <person name="Hacquard S."/>
            <person name="Amyotte S.G."/>
            <person name="Kleemann J."/>
            <person name="Torres M.F."/>
            <person name="Damm U."/>
            <person name="Buiate E.A."/>
            <person name="Epstein L."/>
            <person name="Alkan N."/>
            <person name="Altmueller J."/>
            <person name="Alvarado-Balderrama L."/>
            <person name="Bauser C.A."/>
            <person name="Becker C."/>
            <person name="Birren B.W."/>
            <person name="Chen Z."/>
            <person name="Choi J."/>
            <person name="Crouch J.A."/>
            <person name="Duvick J.P."/>
            <person name="Farman M.A."/>
            <person name="Gan P."/>
            <person name="Heiman D."/>
            <person name="Henrissat B."/>
            <person name="Howard R.J."/>
            <person name="Kabbage M."/>
            <person name="Koch C."/>
            <person name="Kracher B."/>
            <person name="Kubo Y."/>
            <person name="Law A.D."/>
            <person name="Lebrun M.-H."/>
            <person name="Lee Y.-H."/>
            <person name="Miyara I."/>
            <person name="Moore N."/>
            <person name="Neumann U."/>
            <person name="Nordstroem K."/>
            <person name="Panaccione D.G."/>
            <person name="Panstruga R."/>
            <person name="Place M."/>
            <person name="Proctor R.H."/>
            <person name="Prusky D."/>
            <person name="Rech G."/>
            <person name="Reinhardt R."/>
            <person name="Rollins J.A."/>
            <person name="Rounsley S."/>
            <person name="Schardl C.L."/>
            <person name="Schwartz D.C."/>
            <person name="Shenoy N."/>
            <person name="Shirasu K."/>
            <person name="Sikhakolli U.R."/>
            <person name="Stueber K."/>
            <person name="Sukno S.A."/>
            <person name="Sweigard J.A."/>
            <person name="Takano Y."/>
            <person name="Takahara H."/>
            <person name="Trail F."/>
            <person name="van der Does H.C."/>
            <person name="Voll L.M."/>
            <person name="Will I."/>
            <person name="Young S."/>
            <person name="Zeng Q."/>
            <person name="Zhang J."/>
            <person name="Zhou S."/>
            <person name="Dickman M.B."/>
            <person name="Schulze-Lefert P."/>
            <person name="Ver Loren van Themaat E."/>
            <person name="Ma L.-J."/>
            <person name="Vaillancourt L.J."/>
        </authorList>
    </citation>
    <scope>NUCLEOTIDE SEQUENCE [LARGE SCALE GENOMIC DNA]</scope>
    <source>
        <strain evidence="10">M1.001 / M2 / FGSC 10212</strain>
    </source>
</reference>
<accession>E3QMM0</accession>
<dbReference type="eggNOG" id="KOG1706">
    <property type="taxonomic scope" value="Eukaryota"/>
</dbReference>
<evidence type="ECO:0000256" key="4">
    <source>
        <dbReference type="ARBA" id="ARBA00022598"/>
    </source>
</evidence>